<protein>
    <recommendedName>
        <fullName evidence="3">Pyridine nucleotide-disulfide oxidoreductase domain-containing protein 2</fullName>
    </recommendedName>
</protein>
<name>A0A7D9D2E4_9GAMM</name>
<dbReference type="PANTHER" id="PTHR10668">
    <property type="entry name" value="PHYTOENE DEHYDROGENASE"/>
    <property type="match status" value="1"/>
</dbReference>
<accession>A0A7D9D2E4</accession>
<evidence type="ECO:0000259" key="4">
    <source>
        <dbReference type="Pfam" id="PF01593"/>
    </source>
</evidence>
<evidence type="ECO:0000256" key="2">
    <source>
        <dbReference type="ARBA" id="ARBA00038825"/>
    </source>
</evidence>
<sequence length="532" mass="58901">MSAAKYDVVIIGGGHNGLTCGAYLARAGKKVLVLERRSIVGGAAVTEEFAPGFRTSTFSYVMSILHPKIIRELELRELGLTVLPATDMFCPIGTDDYIIFSGDVAKTAEQFGRFSKHDGAVYAEFDAWLNEAADYMRRFLLETPVDLSKRDFRSLRKTFGLVWRYRKIGNKLYDLIDLMAMSADDFLARWFEHSVTRAVLGYFCSIGTFVGPKTPGSAYVVLHHLMGEHEGAGGWGFIRGGMGTISDLLAKSGKQHGMVIRTDADVVRVEVANGRATKVVTADGDEYFATAIVSNASCKVLFDQLVEPEHLPADFLKHIRNFRTFSTAFKINIAAEAPPRFAAFDAQKCGFEAPNYVHFGPDVEYLQAAYDDACRGTFSRRPFMTAVIPTMVDDSLAPPGKHVINLFGGHAPYELDDRSWDDARPEFIKTVYETIDEVAPGFSDGIIETQVLLPQDIERIINSPHGHIFHGELALEQLFFQRPAPHYADYRSPIDGLYQCGASTHPGGGVSGIPGHNSAREILKDWKSLERH</sequence>
<dbReference type="GO" id="GO:0016491">
    <property type="term" value="F:oxidoreductase activity"/>
    <property type="evidence" value="ECO:0007669"/>
    <property type="project" value="InterPro"/>
</dbReference>
<dbReference type="PANTHER" id="PTHR10668:SF103">
    <property type="entry name" value="PYRIDINE NUCLEOTIDE-DISULFIDE OXIDOREDUCTASE DOMAIN-CONTAINING PROTEIN 2"/>
    <property type="match status" value="1"/>
</dbReference>
<evidence type="ECO:0000313" key="5">
    <source>
        <dbReference type="EMBL" id="VUX55343.1"/>
    </source>
</evidence>
<proteinExistence type="predicted"/>
<evidence type="ECO:0000256" key="3">
    <source>
        <dbReference type="ARBA" id="ARBA00040298"/>
    </source>
</evidence>
<dbReference type="SUPFAM" id="SSF51905">
    <property type="entry name" value="FAD/NAD(P)-binding domain"/>
    <property type="match status" value="1"/>
</dbReference>
<dbReference type="Pfam" id="PF01593">
    <property type="entry name" value="Amino_oxidase"/>
    <property type="match status" value="1"/>
</dbReference>
<dbReference type="InterPro" id="IPR036188">
    <property type="entry name" value="FAD/NAD-bd_sf"/>
</dbReference>
<feature type="domain" description="Amine oxidase" evidence="4">
    <location>
        <begin position="17"/>
        <end position="357"/>
    </location>
</feature>
<organism evidence="5">
    <name type="scientific">uncultured Woeseiaceae bacterium</name>
    <dbReference type="NCBI Taxonomy" id="1983305"/>
    <lineage>
        <taxon>Bacteria</taxon>
        <taxon>Pseudomonadati</taxon>
        <taxon>Pseudomonadota</taxon>
        <taxon>Gammaproteobacteria</taxon>
        <taxon>Woeseiales</taxon>
        <taxon>Woeseiaceae</taxon>
        <taxon>environmental samples</taxon>
    </lineage>
</organism>
<dbReference type="AlphaFoldDB" id="A0A7D9D2E4"/>
<gene>
    <name evidence="5" type="ORF">JTBM06_V1_10062</name>
</gene>
<comment type="function">
    <text evidence="1">Probable oxidoreductase that may play a role as regulator of mitochondrial function.</text>
</comment>
<dbReference type="InterPro" id="IPR002937">
    <property type="entry name" value="Amino_oxidase"/>
</dbReference>
<dbReference type="Gene3D" id="3.50.50.60">
    <property type="entry name" value="FAD/NAD(P)-binding domain"/>
    <property type="match status" value="2"/>
</dbReference>
<evidence type="ECO:0000256" key="1">
    <source>
        <dbReference type="ARBA" id="ARBA00037217"/>
    </source>
</evidence>
<reference evidence="5" key="1">
    <citation type="submission" date="2019-07" db="EMBL/GenBank/DDBJ databases">
        <authorList>
            <person name="Weber M."/>
            <person name="Kostadinov I."/>
            <person name="Kostadinov D I."/>
        </authorList>
    </citation>
    <scope>NUCLEOTIDE SEQUENCE</scope>
    <source>
        <strain evidence="5">Gfbio:sag-sample-m06:053724c1-46a9-4a36-b237-ea2bf867836b</strain>
    </source>
</reference>
<comment type="subunit">
    <text evidence="2">Interacts with COX5B; this interaction may contribute to localize PYROXD2 to the inner face of the inner mitochondrial membrane.</text>
</comment>
<dbReference type="EMBL" id="LR633967">
    <property type="protein sequence ID" value="VUX55343.1"/>
    <property type="molecule type" value="Genomic_DNA"/>
</dbReference>